<dbReference type="InterPro" id="IPR004201">
    <property type="entry name" value="Cdc48_dom2"/>
</dbReference>
<evidence type="ECO:0000259" key="3">
    <source>
        <dbReference type="SMART" id="SM01072"/>
    </source>
</evidence>
<evidence type="ECO:0000259" key="4">
    <source>
        <dbReference type="SMART" id="SM01073"/>
    </source>
</evidence>
<dbReference type="EMBL" id="SMOL01000402">
    <property type="protein sequence ID" value="KAB2614622.1"/>
    <property type="molecule type" value="Genomic_DNA"/>
</dbReference>
<dbReference type="OrthoDB" id="1920254at2759"/>
<sequence length="458" mass="51634">MAHQAESSDSKNKDLWTATLERKKSPNCLVVDEAVNDDNSIVSMHPETMEKLQLFRGDTILIKGKKRKDTICIALADYTCEEPRIRMNKVVRSNLRVRIGDVVSVHLCPDVKYGKRVHILPIDDSIEGVTGNLFDAFLKPYFLEAYRLVRKGDLFLVRGGMRSVEFKVIETDPGEYCVVAPDTEIFCEGEPVRKEDEERLDEVGYDDAGGVRKRMSQILSCVPLEPTIFPEEVLSSEELASIEEWASWHEALEKLKHGLANEARVLSSVEELIPSGETFSSRVDFKGVKVRSGLVEALVKFFERATDADVSLIDLSPFMRGMIFEELGLLLYGMEHTSPLELTKHKLLCWRDMISDVAALGVPVGSLIERLGELRDTMFGLQLEKKGVLDQFIKVNKLMCALELHLMELEVEKLKLKKLVRWSSKEVAACLQLAADQLLGDTSSSSSESFFFLAKREL</sequence>
<keyword evidence="2" id="KW-0067">ATP-binding</keyword>
<reference evidence="5 6" key="3">
    <citation type="submission" date="2019-11" db="EMBL/GenBank/DDBJ databases">
        <title>A de novo genome assembly of a pear dwarfing rootstock.</title>
        <authorList>
            <person name="Wang F."/>
            <person name="Wang J."/>
            <person name="Li S."/>
            <person name="Zhang Y."/>
            <person name="Fang M."/>
            <person name="Ma L."/>
            <person name="Zhao Y."/>
            <person name="Jiang S."/>
        </authorList>
    </citation>
    <scope>NUCLEOTIDE SEQUENCE [LARGE SCALE GENOMIC DNA]</scope>
    <source>
        <strain evidence="5">S2</strain>
        <tissue evidence="5">Leaf</tissue>
    </source>
</reference>
<protein>
    <recommendedName>
        <fullName evidence="7">Cell division cycle protein 48-like protein</fullName>
    </recommendedName>
</protein>
<dbReference type="Gene3D" id="3.10.330.10">
    <property type="match status" value="1"/>
</dbReference>
<organism evidence="5 6">
    <name type="scientific">Pyrus ussuriensis x Pyrus communis</name>
    <dbReference type="NCBI Taxonomy" id="2448454"/>
    <lineage>
        <taxon>Eukaryota</taxon>
        <taxon>Viridiplantae</taxon>
        <taxon>Streptophyta</taxon>
        <taxon>Embryophyta</taxon>
        <taxon>Tracheophyta</taxon>
        <taxon>Spermatophyta</taxon>
        <taxon>Magnoliopsida</taxon>
        <taxon>eudicotyledons</taxon>
        <taxon>Gunneridae</taxon>
        <taxon>Pentapetalae</taxon>
        <taxon>rosids</taxon>
        <taxon>fabids</taxon>
        <taxon>Rosales</taxon>
        <taxon>Rosaceae</taxon>
        <taxon>Amygdaloideae</taxon>
        <taxon>Maleae</taxon>
        <taxon>Pyrus</taxon>
    </lineage>
</organism>
<dbReference type="SMART" id="SM01073">
    <property type="entry name" value="CDC48_N"/>
    <property type="match status" value="1"/>
</dbReference>
<dbReference type="SUPFAM" id="SSF54585">
    <property type="entry name" value="Cdc48 domain 2-like"/>
    <property type="match status" value="1"/>
</dbReference>
<dbReference type="Proteomes" id="UP000327157">
    <property type="component" value="Chromosome 3"/>
</dbReference>
<gene>
    <name evidence="5" type="ORF">D8674_021210</name>
</gene>
<accession>A0A5N5GM00</accession>
<dbReference type="SMART" id="SM01072">
    <property type="entry name" value="CDC48_2"/>
    <property type="match status" value="1"/>
</dbReference>
<keyword evidence="6" id="KW-1185">Reference proteome</keyword>
<dbReference type="InterPro" id="IPR009010">
    <property type="entry name" value="Asp_de-COase-like_dom_sf"/>
</dbReference>
<feature type="domain" description="CDC48" evidence="3">
    <location>
        <begin position="128"/>
        <end position="194"/>
    </location>
</feature>
<dbReference type="Gene3D" id="2.40.40.20">
    <property type="match status" value="1"/>
</dbReference>
<evidence type="ECO:0000313" key="5">
    <source>
        <dbReference type="EMBL" id="KAB2614622.1"/>
    </source>
</evidence>
<evidence type="ECO:0008006" key="7">
    <source>
        <dbReference type="Google" id="ProtNLM"/>
    </source>
</evidence>
<evidence type="ECO:0000256" key="2">
    <source>
        <dbReference type="ARBA" id="ARBA00022840"/>
    </source>
</evidence>
<dbReference type="AlphaFoldDB" id="A0A5N5GM00"/>
<evidence type="ECO:0000256" key="1">
    <source>
        <dbReference type="ARBA" id="ARBA00022741"/>
    </source>
</evidence>
<dbReference type="InterPro" id="IPR029067">
    <property type="entry name" value="CDC48_domain_2-like_sf"/>
</dbReference>
<comment type="caution">
    <text evidence="5">The sequence shown here is derived from an EMBL/GenBank/DDBJ whole genome shotgun (WGS) entry which is preliminary data.</text>
</comment>
<keyword evidence="1" id="KW-0547">Nucleotide-binding</keyword>
<dbReference type="Pfam" id="PF02359">
    <property type="entry name" value="CDC48_N"/>
    <property type="match status" value="1"/>
</dbReference>
<dbReference type="FunFam" id="3.10.330.10:FF:000001">
    <property type="entry name" value="Cell division control 48"/>
    <property type="match status" value="1"/>
</dbReference>
<name>A0A5N5GM00_9ROSA</name>
<evidence type="ECO:0000313" key="6">
    <source>
        <dbReference type="Proteomes" id="UP000327157"/>
    </source>
</evidence>
<reference evidence="5 6" key="1">
    <citation type="submission" date="2019-09" db="EMBL/GenBank/DDBJ databases">
        <authorList>
            <person name="Ou C."/>
        </authorList>
    </citation>
    <scope>NUCLEOTIDE SEQUENCE [LARGE SCALE GENOMIC DNA]</scope>
    <source>
        <strain evidence="5">S2</strain>
        <tissue evidence="5">Leaf</tissue>
    </source>
</reference>
<proteinExistence type="predicted"/>
<dbReference type="Pfam" id="PF02933">
    <property type="entry name" value="CDC48_2"/>
    <property type="match status" value="1"/>
</dbReference>
<dbReference type="SUPFAM" id="SSF50692">
    <property type="entry name" value="ADC-like"/>
    <property type="match status" value="1"/>
</dbReference>
<feature type="domain" description="CDC48 N-terminal subdomain" evidence="4">
    <location>
        <begin position="28"/>
        <end position="111"/>
    </location>
</feature>
<reference evidence="6" key="2">
    <citation type="submission" date="2019-10" db="EMBL/GenBank/DDBJ databases">
        <title>A de novo genome assembly of a pear dwarfing rootstock.</title>
        <authorList>
            <person name="Wang F."/>
            <person name="Wang J."/>
            <person name="Li S."/>
            <person name="Zhang Y."/>
            <person name="Fang M."/>
            <person name="Ma L."/>
            <person name="Zhao Y."/>
            <person name="Jiang S."/>
        </authorList>
    </citation>
    <scope>NUCLEOTIDE SEQUENCE [LARGE SCALE GENOMIC DNA]</scope>
</reference>
<dbReference type="FunFam" id="2.40.40.20:FF:000003">
    <property type="entry name" value="Transitional endoplasmic reticulum ATPase"/>
    <property type="match status" value="1"/>
</dbReference>
<dbReference type="GO" id="GO:0005524">
    <property type="term" value="F:ATP binding"/>
    <property type="evidence" value="ECO:0007669"/>
    <property type="project" value="UniProtKB-KW"/>
</dbReference>
<dbReference type="InterPro" id="IPR003338">
    <property type="entry name" value="CDC4_N-term_subdom"/>
</dbReference>